<organism evidence="8 9">
    <name type="scientific">Marasmiellus scandens</name>
    <dbReference type="NCBI Taxonomy" id="2682957"/>
    <lineage>
        <taxon>Eukaryota</taxon>
        <taxon>Fungi</taxon>
        <taxon>Dikarya</taxon>
        <taxon>Basidiomycota</taxon>
        <taxon>Agaricomycotina</taxon>
        <taxon>Agaricomycetes</taxon>
        <taxon>Agaricomycetidae</taxon>
        <taxon>Agaricales</taxon>
        <taxon>Marasmiineae</taxon>
        <taxon>Omphalotaceae</taxon>
        <taxon>Marasmiellus</taxon>
    </lineage>
</organism>
<name>A0ABR1K639_9AGAR</name>
<evidence type="ECO:0000256" key="4">
    <source>
        <dbReference type="ARBA" id="ARBA00022801"/>
    </source>
</evidence>
<dbReference type="Gene3D" id="3.40.50.1820">
    <property type="entry name" value="alpha/beta hydrolase"/>
    <property type="match status" value="1"/>
</dbReference>
<evidence type="ECO:0000256" key="5">
    <source>
        <dbReference type="ARBA" id="ARBA00023157"/>
    </source>
</evidence>
<evidence type="ECO:0000256" key="2">
    <source>
        <dbReference type="ARBA" id="ARBA00013095"/>
    </source>
</evidence>
<gene>
    <name evidence="8" type="ORF">VKT23_001770</name>
</gene>
<sequence length="201" mass="20489">MYSFIASLLTLGLLVPAFAAPTAMRRAGANCADVMVFFARGTTEAPPIGTVAGPPLQAALKKQLGGQSLSFQGVDYPADIPGFLEGGDKQGSQTMADDITNAASSCPNAKIVSVGYSQGGQLVHNSAKLLSSDVQSRVNAAVIFGDPDNGEAVDGVAAANTKVICHTGDNICAHGDLILPPHLTYGQDAGSAAQFIASKVK</sequence>
<feature type="signal peptide" evidence="7">
    <location>
        <begin position="1"/>
        <end position="19"/>
    </location>
</feature>
<dbReference type="SMART" id="SM01110">
    <property type="entry name" value="Cutinase"/>
    <property type="match status" value="1"/>
</dbReference>
<dbReference type="InterPro" id="IPR011150">
    <property type="entry name" value="Cutinase_monf"/>
</dbReference>
<comment type="caution">
    <text evidence="8">The sequence shown here is derived from an EMBL/GenBank/DDBJ whole genome shotgun (WGS) entry which is preliminary data.</text>
</comment>
<dbReference type="Proteomes" id="UP001498398">
    <property type="component" value="Unassembled WGS sequence"/>
</dbReference>
<keyword evidence="4" id="KW-0378">Hydrolase</keyword>
<dbReference type="EMBL" id="JBANRG010000002">
    <property type="protein sequence ID" value="KAK7470341.1"/>
    <property type="molecule type" value="Genomic_DNA"/>
</dbReference>
<evidence type="ECO:0000313" key="8">
    <source>
        <dbReference type="EMBL" id="KAK7470341.1"/>
    </source>
</evidence>
<keyword evidence="9" id="KW-1185">Reference proteome</keyword>
<dbReference type="Pfam" id="PF01083">
    <property type="entry name" value="Cutinase"/>
    <property type="match status" value="1"/>
</dbReference>
<dbReference type="PANTHER" id="PTHR48250">
    <property type="entry name" value="CUTINASE 2-RELATED"/>
    <property type="match status" value="1"/>
</dbReference>
<keyword evidence="3 7" id="KW-0732">Signal</keyword>
<proteinExistence type="inferred from homology"/>
<feature type="chain" id="PRO_5045323833" description="cutinase" evidence="7">
    <location>
        <begin position="20"/>
        <end position="201"/>
    </location>
</feature>
<reference evidence="8 9" key="1">
    <citation type="submission" date="2024-01" db="EMBL/GenBank/DDBJ databases">
        <title>A draft genome for the cacao thread blight pathogen Marasmiellus scandens.</title>
        <authorList>
            <person name="Baruah I.K."/>
            <person name="Leung J."/>
            <person name="Bukari Y."/>
            <person name="Amoako-Attah I."/>
            <person name="Meinhardt L.W."/>
            <person name="Bailey B.A."/>
            <person name="Cohen S.P."/>
        </authorList>
    </citation>
    <scope>NUCLEOTIDE SEQUENCE [LARGE SCALE GENOMIC DNA]</scope>
    <source>
        <strain evidence="8 9">GH-19</strain>
    </source>
</reference>
<evidence type="ECO:0000256" key="3">
    <source>
        <dbReference type="ARBA" id="ARBA00022729"/>
    </source>
</evidence>
<comment type="similarity">
    <text evidence="1">Belongs to the cutinase family.</text>
</comment>
<evidence type="ECO:0000313" key="9">
    <source>
        <dbReference type="Proteomes" id="UP001498398"/>
    </source>
</evidence>
<dbReference type="InterPro" id="IPR000675">
    <property type="entry name" value="Cutinase/axe"/>
</dbReference>
<evidence type="ECO:0000256" key="1">
    <source>
        <dbReference type="ARBA" id="ARBA00007534"/>
    </source>
</evidence>
<dbReference type="SUPFAM" id="SSF53474">
    <property type="entry name" value="alpha/beta-Hydrolases"/>
    <property type="match status" value="1"/>
</dbReference>
<evidence type="ECO:0000256" key="6">
    <source>
        <dbReference type="ARBA" id="ARBA00034045"/>
    </source>
</evidence>
<accession>A0ABR1K639</accession>
<comment type="catalytic activity">
    <reaction evidence="6">
        <text>cutin + H2O = cutin monomers.</text>
        <dbReference type="EC" id="3.1.1.74"/>
    </reaction>
</comment>
<protein>
    <recommendedName>
        <fullName evidence="2">cutinase</fullName>
        <ecNumber evidence="2">3.1.1.74</ecNumber>
    </recommendedName>
</protein>
<evidence type="ECO:0000256" key="7">
    <source>
        <dbReference type="SAM" id="SignalP"/>
    </source>
</evidence>
<dbReference type="InterPro" id="IPR029058">
    <property type="entry name" value="AB_hydrolase_fold"/>
</dbReference>
<dbReference type="PANTHER" id="PTHR48250:SF1">
    <property type="entry name" value="CUTINASE"/>
    <property type="match status" value="1"/>
</dbReference>
<dbReference type="PRINTS" id="PR00129">
    <property type="entry name" value="CUTINASE"/>
</dbReference>
<dbReference type="EC" id="3.1.1.74" evidence="2"/>
<keyword evidence="5" id="KW-1015">Disulfide bond</keyword>